<dbReference type="RefSeq" id="WP_011018544.1">
    <property type="nucleotide sequence ID" value="NZ_DUJS01000004.1"/>
</dbReference>
<reference evidence="1" key="1">
    <citation type="journal article" date="2020" name="bioRxiv">
        <title>A rank-normalized archaeal taxonomy based on genome phylogeny resolves widespread incomplete and uneven classifications.</title>
        <authorList>
            <person name="Rinke C."/>
            <person name="Chuvochina M."/>
            <person name="Mussig A.J."/>
            <person name="Chaumeil P.-A."/>
            <person name="Waite D.W."/>
            <person name="Whitman W.B."/>
            <person name="Parks D.H."/>
            <person name="Hugenholtz P."/>
        </authorList>
    </citation>
    <scope>NUCLEOTIDE SEQUENCE</scope>
    <source>
        <strain evidence="1">UBA8853</strain>
    </source>
</reference>
<accession>A0A832WMX0</accession>
<protein>
    <submittedName>
        <fullName evidence="1">Uncharacterized protein</fullName>
    </submittedName>
</protein>
<dbReference type="AlphaFoldDB" id="A0A832WMX0"/>
<evidence type="ECO:0000313" key="1">
    <source>
        <dbReference type="EMBL" id="HII70687.1"/>
    </source>
</evidence>
<comment type="caution">
    <text evidence="1">The sequence shown here is derived from an EMBL/GenBank/DDBJ whole genome shotgun (WGS) entry which is preliminary data.</text>
</comment>
<dbReference type="Proteomes" id="UP000619545">
    <property type="component" value="Unassembled WGS sequence"/>
</dbReference>
<proteinExistence type="predicted"/>
<sequence length="214" mass="24133">MLRVLLIYPRSLRYFVIRAYRELPSTVKPDSPVLLASCDAVRATYTRLEGNVVTVEIGAARNFQEVKASLAHELAHVLQFEHGVMPIGGLPPLRALALPLEVGAEELVLQELPDVAVRRLEMGLRRVTGCRTDDPLSELERSLVLEPLRLAAERLDVPLYVPEVEPEHPEVAKVKKRLLRRVRRIDPWSPLEVQRYLEDAWAEVTVLATLSRGA</sequence>
<name>A0A832WMX0_9EURY</name>
<organism evidence="1 2">
    <name type="scientific">Methanopyrus kandleri</name>
    <dbReference type="NCBI Taxonomy" id="2320"/>
    <lineage>
        <taxon>Archaea</taxon>
        <taxon>Methanobacteriati</taxon>
        <taxon>Methanobacteriota</taxon>
        <taxon>Methanomada group</taxon>
        <taxon>Methanopyri</taxon>
        <taxon>Methanopyrales</taxon>
        <taxon>Methanopyraceae</taxon>
        <taxon>Methanopyrus</taxon>
    </lineage>
</organism>
<evidence type="ECO:0000313" key="2">
    <source>
        <dbReference type="Proteomes" id="UP000619545"/>
    </source>
</evidence>
<dbReference type="EMBL" id="DUJS01000004">
    <property type="protein sequence ID" value="HII70687.1"/>
    <property type="molecule type" value="Genomic_DNA"/>
</dbReference>
<gene>
    <name evidence="1" type="ORF">HA336_05590</name>
</gene>
<dbReference type="GeneID" id="1477475"/>